<dbReference type="EMBL" id="FNZH01000008">
    <property type="protein sequence ID" value="SEJ68624.1"/>
    <property type="molecule type" value="Genomic_DNA"/>
</dbReference>
<feature type="transmembrane region" description="Helical" evidence="3">
    <location>
        <begin position="7"/>
        <end position="24"/>
    </location>
</feature>
<protein>
    <submittedName>
        <fullName evidence="4">Uncharacterized protein</fullName>
    </submittedName>
</protein>
<gene>
    <name evidence="4" type="ORF">SAMN05192553_10899</name>
</gene>
<evidence type="ECO:0000256" key="2">
    <source>
        <dbReference type="SAM" id="MobiDB-lite"/>
    </source>
</evidence>
<evidence type="ECO:0000256" key="1">
    <source>
        <dbReference type="SAM" id="Coils"/>
    </source>
</evidence>
<dbReference type="OrthoDB" id="839535at2"/>
<keyword evidence="1" id="KW-0175">Coiled coil</keyword>
<evidence type="ECO:0000256" key="3">
    <source>
        <dbReference type="SAM" id="Phobius"/>
    </source>
</evidence>
<reference evidence="5" key="1">
    <citation type="submission" date="2016-10" db="EMBL/GenBank/DDBJ databases">
        <authorList>
            <person name="Varghese N."/>
            <person name="Submissions S."/>
        </authorList>
    </citation>
    <scope>NUCLEOTIDE SEQUENCE [LARGE SCALE GENOMIC DNA]</scope>
    <source>
        <strain evidence="5">IBRC-M 10761</strain>
    </source>
</reference>
<dbReference type="Proteomes" id="UP000199403">
    <property type="component" value="Unassembled WGS sequence"/>
</dbReference>
<keyword evidence="5" id="KW-1185">Reference proteome</keyword>
<keyword evidence="3" id="KW-0812">Transmembrane</keyword>
<accession>A0A1H7AVG6</accession>
<dbReference type="RefSeq" id="WP_092177847.1">
    <property type="nucleotide sequence ID" value="NZ_FNZH01000008.1"/>
</dbReference>
<proteinExistence type="predicted"/>
<feature type="coiled-coil region" evidence="1">
    <location>
        <begin position="61"/>
        <end position="88"/>
    </location>
</feature>
<evidence type="ECO:0000313" key="5">
    <source>
        <dbReference type="Proteomes" id="UP000199403"/>
    </source>
</evidence>
<evidence type="ECO:0000313" key="4">
    <source>
        <dbReference type="EMBL" id="SEJ68624.1"/>
    </source>
</evidence>
<feature type="transmembrane region" description="Helical" evidence="3">
    <location>
        <begin position="39"/>
        <end position="59"/>
    </location>
</feature>
<sequence length="117" mass="13370">MKKLTNIFQLVTALFFGIGLVYFLTYERMWGGSPEAGEVVSWLLAGLVSYLITWGAGWAHTSNLQSKIKKTEQEKKELKAMVFDLERGVKIEKLDKKIEDQPDDKEGSSIKPRENFK</sequence>
<keyword evidence="3" id="KW-0472">Membrane</keyword>
<organism evidence="4 5">
    <name type="scientific">Cyclobacterium xiamenense</name>
    <dbReference type="NCBI Taxonomy" id="1297121"/>
    <lineage>
        <taxon>Bacteria</taxon>
        <taxon>Pseudomonadati</taxon>
        <taxon>Bacteroidota</taxon>
        <taxon>Cytophagia</taxon>
        <taxon>Cytophagales</taxon>
        <taxon>Cyclobacteriaceae</taxon>
        <taxon>Cyclobacterium</taxon>
    </lineage>
</organism>
<feature type="region of interest" description="Disordered" evidence="2">
    <location>
        <begin position="96"/>
        <end position="117"/>
    </location>
</feature>
<dbReference type="CDD" id="cd03493">
    <property type="entry name" value="SQR_QFR_TM"/>
    <property type="match status" value="1"/>
</dbReference>
<name>A0A1H7AVG6_9BACT</name>
<dbReference type="AlphaFoldDB" id="A0A1H7AVG6"/>
<keyword evidence="3" id="KW-1133">Transmembrane helix</keyword>
<dbReference type="STRING" id="1416801.SAMN05192553_10899"/>